<protein>
    <recommendedName>
        <fullName evidence="4">Leucine-binding protein domain-containing protein</fullName>
    </recommendedName>
</protein>
<feature type="transmembrane region" description="Helical" evidence="3">
    <location>
        <begin position="149"/>
        <end position="167"/>
    </location>
</feature>
<organism evidence="5 6">
    <name type="scientific">Dictyobacter arantiisoli</name>
    <dbReference type="NCBI Taxonomy" id="2014874"/>
    <lineage>
        <taxon>Bacteria</taxon>
        <taxon>Bacillati</taxon>
        <taxon>Chloroflexota</taxon>
        <taxon>Ktedonobacteria</taxon>
        <taxon>Ktedonobacterales</taxon>
        <taxon>Dictyobacteraceae</taxon>
        <taxon>Dictyobacter</taxon>
    </lineage>
</organism>
<dbReference type="PANTHER" id="PTHR30483:SF6">
    <property type="entry name" value="PERIPLASMIC BINDING PROTEIN OF ABC TRANSPORTER FOR NATURAL AMINO ACIDS"/>
    <property type="match status" value="1"/>
</dbReference>
<dbReference type="PANTHER" id="PTHR30483">
    <property type="entry name" value="LEUCINE-SPECIFIC-BINDING PROTEIN"/>
    <property type="match status" value="1"/>
</dbReference>
<reference evidence="5 6" key="1">
    <citation type="submission" date="2019-01" db="EMBL/GenBank/DDBJ databases">
        <title>Draft genome sequence of Dictyobacter sp. Uno17.</title>
        <authorList>
            <person name="Wang C.M."/>
            <person name="Zheng Y."/>
            <person name="Sakai Y."/>
            <person name="Abe K."/>
            <person name="Yokota A."/>
            <person name="Yabe S."/>
        </authorList>
    </citation>
    <scope>NUCLEOTIDE SEQUENCE [LARGE SCALE GENOMIC DNA]</scope>
    <source>
        <strain evidence="5 6">Uno17</strain>
    </source>
</reference>
<evidence type="ECO:0000256" key="2">
    <source>
        <dbReference type="ARBA" id="ARBA00022729"/>
    </source>
</evidence>
<dbReference type="SUPFAM" id="SSF53822">
    <property type="entry name" value="Periplasmic binding protein-like I"/>
    <property type="match status" value="1"/>
</dbReference>
<dbReference type="AlphaFoldDB" id="A0A5A5TH02"/>
<evidence type="ECO:0000259" key="4">
    <source>
        <dbReference type="Pfam" id="PF13458"/>
    </source>
</evidence>
<dbReference type="EMBL" id="BIXY01000073">
    <property type="protein sequence ID" value="GCF10515.1"/>
    <property type="molecule type" value="Genomic_DNA"/>
</dbReference>
<dbReference type="InterPro" id="IPR028082">
    <property type="entry name" value="Peripla_BP_I"/>
</dbReference>
<comment type="similarity">
    <text evidence="1">Belongs to the leucine-binding protein family.</text>
</comment>
<keyword evidence="3" id="KW-0812">Transmembrane</keyword>
<sequence>MSSQNDAEHDPMEDVLMHVLCERWAEKLEVTRVEHFSPDEREAFEFHMQSCERCQDIVKQYRVVDSYFYSFMLSEHMPVAANAPSLPAGLRSRRRMHQLWERVSASLRWQGPPLRLVSAWWLQGTGLVLLVLLLLGGILFETELVDSRLVSVGIALGALAITLLVLGSRKQQEPVRNATQQCWQQTSEKQNVLAWRELSLPLPSVQIDVPEPRALRSQRRRSRATTRRNTWIWSVALCLMLAIGVIALGWLTPLFQPHTVSGGTDPTGAPVGISVDGSKVFDTSRQDGDLKREAASKMLAGDVNGAQELWRQALTLDSNDAELLIYRENLVVKDSASSYFTLVVGTIFSQQHIGGARDVLQGAYVAQQEYNARAMKSGGKLLRLMIAAADVDSLSPTTTATQIVQAAQKDPTIVGVMGWSTSRSALSALQVLSAAHIPMVSATASSDSLSGKSPYFFRVASTDTQQATLAAQYARQVLHARSVALFTDPDDTYSNSLAQAFMQHYQDSTHKLVHAPYIYTIGVPSTVESQMGDVLSHHPDLIYFAGYVNEASVVLKHLPACAADSPQCLLVLGGDALYVQGDYSLDAFKNYGRFRFTAFASPEEAKQQHPQFFADYAKDFDPLGQYRAGFYGYNATDADIILGYDATNVLIQASERLQGQDAQALNSQNLARILHTIQVNGVSGKISFDKNGNLMRKNIIILRGNENGRTTIDHSLDG</sequence>
<keyword evidence="6" id="KW-1185">Reference proteome</keyword>
<keyword evidence="2" id="KW-0732">Signal</keyword>
<keyword evidence="3" id="KW-0472">Membrane</keyword>
<evidence type="ECO:0000256" key="1">
    <source>
        <dbReference type="ARBA" id="ARBA00010062"/>
    </source>
</evidence>
<evidence type="ECO:0000313" key="6">
    <source>
        <dbReference type="Proteomes" id="UP000322530"/>
    </source>
</evidence>
<name>A0A5A5TH02_9CHLR</name>
<accession>A0A5A5TH02</accession>
<dbReference type="Proteomes" id="UP000322530">
    <property type="component" value="Unassembled WGS sequence"/>
</dbReference>
<proteinExistence type="inferred from homology"/>
<feature type="domain" description="Leucine-binding protein" evidence="4">
    <location>
        <begin position="359"/>
        <end position="708"/>
    </location>
</feature>
<dbReference type="Gene3D" id="3.40.50.2300">
    <property type="match status" value="2"/>
</dbReference>
<dbReference type="OrthoDB" id="136386at2"/>
<dbReference type="Pfam" id="PF13458">
    <property type="entry name" value="Peripla_BP_6"/>
    <property type="match status" value="1"/>
</dbReference>
<dbReference type="InterPro" id="IPR028081">
    <property type="entry name" value="Leu-bd"/>
</dbReference>
<feature type="transmembrane region" description="Helical" evidence="3">
    <location>
        <begin position="230"/>
        <end position="251"/>
    </location>
</feature>
<dbReference type="InterPro" id="IPR051010">
    <property type="entry name" value="BCAA_transport"/>
</dbReference>
<feature type="transmembrane region" description="Helical" evidence="3">
    <location>
        <begin position="116"/>
        <end position="137"/>
    </location>
</feature>
<comment type="caution">
    <text evidence="5">The sequence shown here is derived from an EMBL/GenBank/DDBJ whole genome shotgun (WGS) entry which is preliminary data.</text>
</comment>
<evidence type="ECO:0000256" key="3">
    <source>
        <dbReference type="SAM" id="Phobius"/>
    </source>
</evidence>
<evidence type="ECO:0000313" key="5">
    <source>
        <dbReference type="EMBL" id="GCF10515.1"/>
    </source>
</evidence>
<keyword evidence="3" id="KW-1133">Transmembrane helix</keyword>
<gene>
    <name evidence="5" type="ORF">KDI_40790</name>
</gene>
<dbReference type="RefSeq" id="WP_149403393.1">
    <property type="nucleotide sequence ID" value="NZ_BIXY01000073.1"/>
</dbReference>